<evidence type="ECO:0000256" key="2">
    <source>
        <dbReference type="ARBA" id="ARBA00023015"/>
    </source>
</evidence>
<evidence type="ECO:0000256" key="3">
    <source>
        <dbReference type="ARBA" id="ARBA00023125"/>
    </source>
</evidence>
<evidence type="ECO:0000256" key="4">
    <source>
        <dbReference type="ARBA" id="ARBA00023163"/>
    </source>
</evidence>
<dbReference type="InterPro" id="IPR036388">
    <property type="entry name" value="WH-like_DNA-bd_sf"/>
</dbReference>
<evidence type="ECO:0000256" key="1">
    <source>
        <dbReference type="ARBA" id="ARBA00009437"/>
    </source>
</evidence>
<dbReference type="Gene3D" id="3.40.190.290">
    <property type="match status" value="1"/>
</dbReference>
<keyword evidence="2" id="KW-0805">Transcription regulation</keyword>
<dbReference type="PROSITE" id="PS50931">
    <property type="entry name" value="HTH_LYSR"/>
    <property type="match status" value="1"/>
</dbReference>
<comment type="caution">
    <text evidence="6">The sequence shown here is derived from an EMBL/GenBank/DDBJ whole genome shotgun (WGS) entry which is preliminary data.</text>
</comment>
<keyword evidence="7" id="KW-1185">Reference proteome</keyword>
<gene>
    <name evidence="6" type="primary">dmlR_4</name>
    <name evidence="6" type="ORF">VST7929_01536</name>
</gene>
<dbReference type="InterPro" id="IPR036390">
    <property type="entry name" value="WH_DNA-bd_sf"/>
</dbReference>
<dbReference type="SUPFAM" id="SSF46785">
    <property type="entry name" value="Winged helix' DNA-binding domain"/>
    <property type="match status" value="1"/>
</dbReference>
<accession>A0ABN8DV29</accession>
<dbReference type="InterPro" id="IPR058163">
    <property type="entry name" value="LysR-type_TF_proteobact-type"/>
</dbReference>
<evidence type="ECO:0000259" key="5">
    <source>
        <dbReference type="PROSITE" id="PS50931"/>
    </source>
</evidence>
<dbReference type="PANTHER" id="PTHR30537:SF5">
    <property type="entry name" value="HTH-TYPE TRANSCRIPTIONAL ACTIVATOR TTDR-RELATED"/>
    <property type="match status" value="1"/>
</dbReference>
<dbReference type="PANTHER" id="PTHR30537">
    <property type="entry name" value="HTH-TYPE TRANSCRIPTIONAL REGULATOR"/>
    <property type="match status" value="1"/>
</dbReference>
<dbReference type="Pfam" id="PF03466">
    <property type="entry name" value="LysR_substrate"/>
    <property type="match status" value="1"/>
</dbReference>
<sequence>MNSIYGNMDDLYLFCQVVEAGSLKQAAQTLKQPLSTLSRRLHLLEQRFNIRLLEKQGRELVATADGQRLFESIWQNFNHAQYGLDHFLHDQNEVRGHINFVAPYTMYRNRLSHIIEQFMLDHPRVTMDVELSLSDPILRTDRDLVIAFHTGERSDIIARPLFTAEFKIVASKRYIAQYGRPQTLDALAQCRWLSLVHKPQMELFNQQGQAVPFRANVVMTLNDVTLQIKAMLAGVGIAAIPVHHIPESADLVTLMPEYHLSPSRAFLLYKARQHQPKALTTLIERIMAEPIYVPPAN</sequence>
<proteinExistence type="inferred from homology"/>
<dbReference type="Pfam" id="PF00126">
    <property type="entry name" value="HTH_1"/>
    <property type="match status" value="1"/>
</dbReference>
<dbReference type="InterPro" id="IPR005119">
    <property type="entry name" value="LysR_subst-bd"/>
</dbReference>
<dbReference type="Gene3D" id="1.10.10.10">
    <property type="entry name" value="Winged helix-like DNA-binding domain superfamily/Winged helix DNA-binding domain"/>
    <property type="match status" value="1"/>
</dbReference>
<evidence type="ECO:0000313" key="7">
    <source>
        <dbReference type="Proteomes" id="UP000838672"/>
    </source>
</evidence>
<dbReference type="EMBL" id="CAKLDI010000001">
    <property type="protein sequence ID" value="CAH0533665.1"/>
    <property type="molecule type" value="Genomic_DNA"/>
</dbReference>
<evidence type="ECO:0000313" key="6">
    <source>
        <dbReference type="EMBL" id="CAH0533665.1"/>
    </source>
</evidence>
<reference evidence="6" key="1">
    <citation type="submission" date="2021-11" db="EMBL/GenBank/DDBJ databases">
        <authorList>
            <person name="Rodrigo-Torres L."/>
            <person name="Arahal R. D."/>
            <person name="Lucena T."/>
        </authorList>
    </citation>
    <scope>NUCLEOTIDE SEQUENCE</scope>
    <source>
        <strain evidence="6">CECT 7929</strain>
    </source>
</reference>
<name>A0ABN8DV29_9VIBR</name>
<keyword evidence="3" id="KW-0238">DNA-binding</keyword>
<dbReference type="Proteomes" id="UP000838672">
    <property type="component" value="Unassembled WGS sequence"/>
</dbReference>
<dbReference type="SUPFAM" id="SSF53850">
    <property type="entry name" value="Periplasmic binding protein-like II"/>
    <property type="match status" value="1"/>
</dbReference>
<organism evidence="6 7">
    <name type="scientific">Vibrio stylophorae</name>
    <dbReference type="NCBI Taxonomy" id="659351"/>
    <lineage>
        <taxon>Bacteria</taxon>
        <taxon>Pseudomonadati</taxon>
        <taxon>Pseudomonadota</taxon>
        <taxon>Gammaproteobacteria</taxon>
        <taxon>Vibrionales</taxon>
        <taxon>Vibrionaceae</taxon>
        <taxon>Vibrio</taxon>
    </lineage>
</organism>
<comment type="similarity">
    <text evidence="1">Belongs to the LysR transcriptional regulatory family.</text>
</comment>
<feature type="domain" description="HTH lysR-type" evidence="5">
    <location>
        <begin position="7"/>
        <end position="63"/>
    </location>
</feature>
<keyword evidence="4" id="KW-0804">Transcription</keyword>
<dbReference type="InterPro" id="IPR000847">
    <property type="entry name" value="LysR_HTH_N"/>
</dbReference>
<protein>
    <submittedName>
        <fullName evidence="6">HTH-type transcriptional regulator DmlR</fullName>
    </submittedName>
</protein>